<evidence type="ECO:0000256" key="8">
    <source>
        <dbReference type="ARBA" id="ARBA00024477"/>
    </source>
</evidence>
<feature type="domain" description="Adenylosuccinate lyase PurB C-terminal" evidence="15">
    <location>
        <begin position="330"/>
        <end position="445"/>
    </location>
</feature>
<dbReference type="SUPFAM" id="SSF48557">
    <property type="entry name" value="L-aspartase-like"/>
    <property type="match status" value="1"/>
</dbReference>
<evidence type="ECO:0000256" key="1">
    <source>
        <dbReference type="ARBA" id="ARBA00004706"/>
    </source>
</evidence>
<evidence type="ECO:0000256" key="2">
    <source>
        <dbReference type="ARBA" id="ARBA00004734"/>
    </source>
</evidence>
<sequence length="447" mass="50639">MFMTSLQAISPIDGRYSSKTQQLANYFSEQALIKYRVRVEIEYFIALAEHGLAQLQEVDESVFPDLRKIYSEFSTEDAREIKKIEATTNHDVKAVEYFIKGKFDQLKLSAYKEFIHFGLTSQDINNTAVPLSIKEALEEVYNPALSSLLEKLEQLATDWKDVPMLARTHGQPASPTRLGKEIKVFVVRLKEQIKFLQNIPNAAKFGGATGNFNAHKVAFPHINWKSFGKDFVEGSLGLHYSFPTTQIEHYDHMASLFDALKRINTIILDLDKDIWSYVSMDYFKQKIKKGEVGSSAMPHKVNPIDFENSEGNLGIANALFEHLSAKLPVSRLQRDLTDSTVLRNIGVPFGHTFIGFASTLKGLNKLLLNEAKLDEDLERNWAVVAEAIQTILRREGYPNPYEALKGLTRTNEKIDKNSISEFIGQLDVSEAIKQELRQISPQNYTGI</sequence>
<evidence type="ECO:0000259" key="14">
    <source>
        <dbReference type="Pfam" id="PF00206"/>
    </source>
</evidence>
<proteinExistence type="inferred from homology"/>
<dbReference type="GO" id="GO:0016829">
    <property type="term" value="F:lyase activity"/>
    <property type="evidence" value="ECO:0007669"/>
    <property type="project" value="UniProtKB-KW"/>
</dbReference>
<organism evidence="16 17">
    <name type="scientific">Salinimicrobium tongyeongense</name>
    <dbReference type="NCBI Taxonomy" id="2809707"/>
    <lineage>
        <taxon>Bacteria</taxon>
        <taxon>Pseudomonadati</taxon>
        <taxon>Bacteroidota</taxon>
        <taxon>Flavobacteriia</taxon>
        <taxon>Flavobacteriales</taxon>
        <taxon>Flavobacteriaceae</taxon>
        <taxon>Salinimicrobium</taxon>
    </lineage>
</organism>
<comment type="pathway">
    <text evidence="2 13">Purine metabolism; AMP biosynthesis via de novo pathway; AMP from IMP: step 2/2.</text>
</comment>
<dbReference type="CDD" id="cd01598">
    <property type="entry name" value="PurB"/>
    <property type="match status" value="1"/>
</dbReference>
<dbReference type="Gene3D" id="1.10.40.30">
    <property type="entry name" value="Fumarase/aspartase (C-terminal domain)"/>
    <property type="match status" value="1"/>
</dbReference>
<evidence type="ECO:0000256" key="12">
    <source>
        <dbReference type="NCBIfam" id="TIGR00928"/>
    </source>
</evidence>
<evidence type="ECO:0000256" key="11">
    <source>
        <dbReference type="ARBA" id="ARBA00049115"/>
    </source>
</evidence>
<protein>
    <recommendedName>
        <fullName evidence="5 12">Adenylosuccinate lyase</fullName>
        <shortName evidence="13">ASL</shortName>
        <ecNumber evidence="4 12">4.3.2.2</ecNumber>
    </recommendedName>
    <alternativeName>
        <fullName evidence="10 13">Adenylosuccinase</fullName>
    </alternativeName>
</protein>
<name>A0ABY6NV90_9FLAO</name>
<evidence type="ECO:0000256" key="6">
    <source>
        <dbReference type="ARBA" id="ARBA00022755"/>
    </source>
</evidence>
<comment type="similarity">
    <text evidence="3 13">Belongs to the lyase 1 family. Adenylosuccinate lyase subfamily.</text>
</comment>
<dbReference type="PANTHER" id="PTHR43411">
    <property type="entry name" value="ADENYLOSUCCINATE LYASE"/>
    <property type="match status" value="1"/>
</dbReference>
<dbReference type="Gene3D" id="1.20.200.10">
    <property type="entry name" value="Fumarase/aspartase (Central domain)"/>
    <property type="match status" value="1"/>
</dbReference>
<dbReference type="PROSITE" id="PS00163">
    <property type="entry name" value="FUMARATE_LYASES"/>
    <property type="match status" value="1"/>
</dbReference>
<gene>
    <name evidence="16" type="primary">purB</name>
    <name evidence="16" type="ORF">JRG66_11285</name>
</gene>
<dbReference type="Pfam" id="PF00206">
    <property type="entry name" value="Lyase_1"/>
    <property type="match status" value="1"/>
</dbReference>
<dbReference type="EC" id="4.3.2.2" evidence="4 12"/>
<dbReference type="InterPro" id="IPR047136">
    <property type="entry name" value="PurB_bact"/>
</dbReference>
<evidence type="ECO:0000256" key="5">
    <source>
        <dbReference type="ARBA" id="ARBA00017058"/>
    </source>
</evidence>
<comment type="pathway">
    <text evidence="1 13">Purine metabolism; IMP biosynthesis via de novo pathway; 5-amino-1-(5-phospho-D-ribosyl)imidazole-4-carboxamide from 5-amino-1-(5-phospho-D-ribosyl)imidazole-4-carboxylate: step 2/2.</text>
</comment>
<dbReference type="NCBIfam" id="TIGR00928">
    <property type="entry name" value="purB"/>
    <property type="match status" value="1"/>
</dbReference>
<keyword evidence="7 13" id="KW-0456">Lyase</keyword>
<dbReference type="InterPro" id="IPR000362">
    <property type="entry name" value="Fumarate_lyase_fam"/>
</dbReference>
<feature type="domain" description="Fumarate lyase N-terminal" evidence="14">
    <location>
        <begin position="14"/>
        <end position="311"/>
    </location>
</feature>
<evidence type="ECO:0000313" key="17">
    <source>
        <dbReference type="Proteomes" id="UP001163981"/>
    </source>
</evidence>
<evidence type="ECO:0000256" key="9">
    <source>
        <dbReference type="ARBA" id="ARBA00025012"/>
    </source>
</evidence>
<evidence type="ECO:0000256" key="13">
    <source>
        <dbReference type="RuleBase" id="RU361172"/>
    </source>
</evidence>
<accession>A0ABY6NV90</accession>
<dbReference type="Proteomes" id="UP001163981">
    <property type="component" value="Chromosome"/>
</dbReference>
<dbReference type="Pfam" id="PF08328">
    <property type="entry name" value="ASL_C"/>
    <property type="match status" value="1"/>
</dbReference>
<comment type="catalytic activity">
    <reaction evidence="8">
        <text>(2S)-2-[5-amino-1-(5-phospho-beta-D-ribosyl)imidazole-4-carboxamido]succinate = 5-amino-1-(5-phospho-beta-D-ribosyl)imidazole-4-carboxamide + fumarate</text>
        <dbReference type="Rhea" id="RHEA:23920"/>
        <dbReference type="ChEBI" id="CHEBI:29806"/>
        <dbReference type="ChEBI" id="CHEBI:58443"/>
        <dbReference type="ChEBI" id="CHEBI:58475"/>
        <dbReference type="EC" id="4.3.2.2"/>
    </reaction>
    <physiologicalReaction direction="left-to-right" evidence="8">
        <dbReference type="Rhea" id="RHEA:23921"/>
    </physiologicalReaction>
</comment>
<dbReference type="InterPro" id="IPR004769">
    <property type="entry name" value="Pur_lyase"/>
</dbReference>
<dbReference type="InterPro" id="IPR020557">
    <property type="entry name" value="Fumarate_lyase_CS"/>
</dbReference>
<evidence type="ECO:0000256" key="3">
    <source>
        <dbReference type="ARBA" id="ARBA00008273"/>
    </source>
</evidence>
<dbReference type="InterPro" id="IPR013539">
    <property type="entry name" value="PurB_C"/>
</dbReference>
<evidence type="ECO:0000313" key="16">
    <source>
        <dbReference type="EMBL" id="UZH56841.1"/>
    </source>
</evidence>
<evidence type="ECO:0000256" key="4">
    <source>
        <dbReference type="ARBA" id="ARBA00012339"/>
    </source>
</evidence>
<dbReference type="InterPro" id="IPR008948">
    <property type="entry name" value="L-Aspartase-like"/>
</dbReference>
<comment type="catalytic activity">
    <reaction evidence="11">
        <text>N(6)-(1,2-dicarboxyethyl)-AMP = fumarate + AMP</text>
        <dbReference type="Rhea" id="RHEA:16853"/>
        <dbReference type="ChEBI" id="CHEBI:29806"/>
        <dbReference type="ChEBI" id="CHEBI:57567"/>
        <dbReference type="ChEBI" id="CHEBI:456215"/>
        <dbReference type="EC" id="4.3.2.2"/>
    </reaction>
    <physiologicalReaction direction="left-to-right" evidence="11">
        <dbReference type="Rhea" id="RHEA:16854"/>
    </physiologicalReaction>
</comment>
<evidence type="ECO:0000256" key="10">
    <source>
        <dbReference type="ARBA" id="ARBA00030717"/>
    </source>
</evidence>
<dbReference type="InterPro" id="IPR022761">
    <property type="entry name" value="Fumarate_lyase_N"/>
</dbReference>
<dbReference type="EMBL" id="CP069620">
    <property type="protein sequence ID" value="UZH56841.1"/>
    <property type="molecule type" value="Genomic_DNA"/>
</dbReference>
<reference evidence="16" key="1">
    <citation type="submission" date="2021-02" db="EMBL/GenBank/DDBJ databases">
        <title>Salinimicrobium sp. nov. isolated from seawater in Tongyeong, Republic of Korea.</title>
        <authorList>
            <person name="Lee S.-J."/>
        </authorList>
    </citation>
    <scope>NUCLEOTIDE SEQUENCE</scope>
    <source>
        <strain evidence="16">HN-2-9-2</strain>
    </source>
</reference>
<comment type="function">
    <text evidence="9">Catalyzes two reactions in de novo purine nucleotide biosynthesis. Catalyzes the breakdown of 5-aminoimidazole- (N-succinylocarboxamide) ribotide (SAICAR or 2-[5-amino-1-(5-phospho-beta-D-ribosyl)imidazole-4-carboxamido]succinate) to 5-aminoimidazole-4-carboxamide ribotide (AICAR or 5-amino-1-(5-phospho-beta-D-ribosyl)imidazole-4-carboxamide) and fumarate, and of adenylosuccinate (ADS or N(6)-(1,2-dicarboxyethyl)-AMP) to adenosine monophosphate (AMP) and fumarate.</text>
</comment>
<keyword evidence="17" id="KW-1185">Reference proteome</keyword>
<evidence type="ECO:0000256" key="7">
    <source>
        <dbReference type="ARBA" id="ARBA00023239"/>
    </source>
</evidence>
<dbReference type="InterPro" id="IPR024083">
    <property type="entry name" value="Fumarase/histidase_N"/>
</dbReference>
<dbReference type="PANTHER" id="PTHR43411:SF1">
    <property type="entry name" value="ADENYLOSUCCINATE LYASE"/>
    <property type="match status" value="1"/>
</dbReference>
<dbReference type="NCBIfam" id="NF006764">
    <property type="entry name" value="PRK09285.1"/>
    <property type="match status" value="1"/>
</dbReference>
<dbReference type="Gene3D" id="1.10.275.10">
    <property type="entry name" value="Fumarase/aspartase (N-terminal domain)"/>
    <property type="match status" value="1"/>
</dbReference>
<keyword evidence="6 13" id="KW-0658">Purine biosynthesis</keyword>
<dbReference type="PRINTS" id="PR00149">
    <property type="entry name" value="FUMRATELYASE"/>
</dbReference>
<evidence type="ECO:0000259" key="15">
    <source>
        <dbReference type="Pfam" id="PF08328"/>
    </source>
</evidence>